<dbReference type="AlphaFoldDB" id="A0A518H500"/>
<dbReference type="NCBIfam" id="TIGR02532">
    <property type="entry name" value="IV_pilin_GFxxxE"/>
    <property type="match status" value="1"/>
</dbReference>
<name>A0A518H500_9BACT</name>
<dbReference type="InterPro" id="IPR012902">
    <property type="entry name" value="N_methyl_site"/>
</dbReference>
<reference evidence="1 2" key="1">
    <citation type="submission" date="2019-02" db="EMBL/GenBank/DDBJ databases">
        <title>Deep-cultivation of Planctomycetes and their phenomic and genomic characterization uncovers novel biology.</title>
        <authorList>
            <person name="Wiegand S."/>
            <person name="Jogler M."/>
            <person name="Boedeker C."/>
            <person name="Pinto D."/>
            <person name="Vollmers J."/>
            <person name="Rivas-Marin E."/>
            <person name="Kohn T."/>
            <person name="Peeters S.H."/>
            <person name="Heuer A."/>
            <person name="Rast P."/>
            <person name="Oberbeckmann S."/>
            <person name="Bunk B."/>
            <person name="Jeske O."/>
            <person name="Meyerdierks A."/>
            <person name="Storesund J.E."/>
            <person name="Kallscheuer N."/>
            <person name="Luecker S."/>
            <person name="Lage O.M."/>
            <person name="Pohl T."/>
            <person name="Merkel B.J."/>
            <person name="Hornburger P."/>
            <person name="Mueller R.-W."/>
            <person name="Bruemmer F."/>
            <person name="Labrenz M."/>
            <person name="Spormann A.M."/>
            <person name="Op den Camp H."/>
            <person name="Overmann J."/>
            <person name="Amann R."/>
            <person name="Jetten M.S.M."/>
            <person name="Mascher T."/>
            <person name="Medema M.H."/>
            <person name="Devos D.P."/>
            <person name="Kaster A.-K."/>
            <person name="Ovreas L."/>
            <person name="Rohde M."/>
            <person name="Galperin M.Y."/>
            <person name="Jogler C."/>
        </authorList>
    </citation>
    <scope>NUCLEOTIDE SEQUENCE [LARGE SCALE GENOMIC DNA]</scope>
    <source>
        <strain evidence="1 2">ElP</strain>
    </source>
</reference>
<keyword evidence="2" id="KW-1185">Reference proteome</keyword>
<sequence length="536" mass="56851">MALASRRPRPSGLTLTELLVVMAIILLVSAATLPTVLASLSERDVSEAASTVQAVLTATQDRAAGSGQPAGIRLLPDPTLNDTTGTGIIASNRMVPLEVLPNYAEGEVIPGFLVSQVAVVNPNATIQVARPVLMARMREEELASVALGLGAIPAPPTAWHYNIRQGDAVRLANSSIEYRVAGPMWSFQDTGGNIVNPERFVNRDAPLAPGASGTPGTNQYVFNPSSTGISNFAGREFLYVVNGRDDPPPVNYASSNGYIDEAFDGVDNNGDGVIDPGFNGIDDDGDSWVDEADELFWNADAGAPLNPAGPTSSPGSNLLLVEYELDSFVGQSSYNTTPTVTFSFQGADTFFLHGGTGTPTSYSITRRPFVSSGAREVGLTGAAVIDLTTAAWGVSPVAPGAPERSRVPIDPATGYVDLLFYPDGRVVPATPYQLNRVGQFSFYHLWIAERDNLFEPDLINRTAYPYLPVPREASPAVTTRVLEGERRMVTISAKTGNASVSPIAEFSTTAVAYPGFGAVPAQDVPYVEAIRQQRGE</sequence>
<dbReference type="KEGG" id="tpla:ElP_38090"/>
<dbReference type="RefSeq" id="WP_197446162.1">
    <property type="nucleotide sequence ID" value="NZ_CP036426.1"/>
</dbReference>
<evidence type="ECO:0000313" key="1">
    <source>
        <dbReference type="EMBL" id="QDV35901.1"/>
    </source>
</evidence>
<accession>A0A518H500</accession>
<dbReference type="InterPro" id="IPR045584">
    <property type="entry name" value="Pilin-like"/>
</dbReference>
<proteinExistence type="predicted"/>
<dbReference type="EMBL" id="CP036426">
    <property type="protein sequence ID" value="QDV35901.1"/>
    <property type="molecule type" value="Genomic_DNA"/>
</dbReference>
<dbReference type="Pfam" id="PF07963">
    <property type="entry name" value="N_methyl"/>
    <property type="match status" value="1"/>
</dbReference>
<dbReference type="Proteomes" id="UP000317835">
    <property type="component" value="Chromosome"/>
</dbReference>
<protein>
    <submittedName>
        <fullName evidence="1">Uncharacterized protein</fullName>
    </submittedName>
</protein>
<evidence type="ECO:0000313" key="2">
    <source>
        <dbReference type="Proteomes" id="UP000317835"/>
    </source>
</evidence>
<organism evidence="1 2">
    <name type="scientific">Tautonia plasticadhaerens</name>
    <dbReference type="NCBI Taxonomy" id="2527974"/>
    <lineage>
        <taxon>Bacteria</taxon>
        <taxon>Pseudomonadati</taxon>
        <taxon>Planctomycetota</taxon>
        <taxon>Planctomycetia</taxon>
        <taxon>Isosphaerales</taxon>
        <taxon>Isosphaeraceae</taxon>
        <taxon>Tautonia</taxon>
    </lineage>
</organism>
<dbReference type="SUPFAM" id="SSF54523">
    <property type="entry name" value="Pili subunits"/>
    <property type="match status" value="1"/>
</dbReference>
<gene>
    <name evidence="1" type="ORF">ElP_38090</name>
</gene>